<dbReference type="Pfam" id="PF06452">
    <property type="entry name" value="CBM9_1"/>
    <property type="match status" value="1"/>
</dbReference>
<dbReference type="PROSITE" id="PS51318">
    <property type="entry name" value="TAT"/>
    <property type="match status" value="1"/>
</dbReference>
<dbReference type="InterPro" id="IPR017853">
    <property type="entry name" value="GH"/>
</dbReference>
<dbReference type="Pfam" id="PF02449">
    <property type="entry name" value="Glyco_hydro_42"/>
    <property type="match status" value="1"/>
</dbReference>
<dbReference type="Gene3D" id="3.40.50.880">
    <property type="match status" value="1"/>
</dbReference>
<dbReference type="InterPro" id="IPR029062">
    <property type="entry name" value="Class_I_gatase-like"/>
</dbReference>
<evidence type="ECO:0000259" key="6">
    <source>
        <dbReference type="Pfam" id="PF02449"/>
    </source>
</evidence>
<keyword evidence="4" id="KW-0326">Glycosidase</keyword>
<dbReference type="PANTHER" id="PTHR36447:SF2">
    <property type="entry name" value="BETA-GALACTOSIDASE YESZ"/>
    <property type="match status" value="1"/>
</dbReference>
<evidence type="ECO:0000256" key="2">
    <source>
        <dbReference type="ARBA" id="ARBA00022801"/>
    </source>
</evidence>
<evidence type="ECO:0000256" key="5">
    <source>
        <dbReference type="SAM" id="SignalP"/>
    </source>
</evidence>
<gene>
    <name evidence="8" type="ORF">FHR32_004425</name>
</gene>
<comment type="caution">
    <text evidence="8">The sequence shown here is derived from an EMBL/GenBank/DDBJ whole genome shotgun (WGS) entry which is preliminary data.</text>
</comment>
<feature type="chain" id="PRO_5031382327" description="Beta-galactosidase" evidence="5">
    <location>
        <begin position="32"/>
        <end position="1210"/>
    </location>
</feature>
<dbReference type="Gene3D" id="2.60.40.1190">
    <property type="match status" value="1"/>
</dbReference>
<evidence type="ECO:0008006" key="10">
    <source>
        <dbReference type="Google" id="ProtNLM"/>
    </source>
</evidence>
<dbReference type="GO" id="GO:0030246">
    <property type="term" value="F:carbohydrate binding"/>
    <property type="evidence" value="ECO:0007669"/>
    <property type="project" value="InterPro"/>
</dbReference>
<proteinExistence type="predicted"/>
<dbReference type="GO" id="GO:0009341">
    <property type="term" value="C:beta-galactosidase complex"/>
    <property type="evidence" value="ECO:0007669"/>
    <property type="project" value="InterPro"/>
</dbReference>
<accession>A0A7W7RXP5</accession>
<evidence type="ECO:0000256" key="4">
    <source>
        <dbReference type="ARBA" id="ARBA00023295"/>
    </source>
</evidence>
<dbReference type="Gene3D" id="3.20.20.80">
    <property type="entry name" value="Glycosidases"/>
    <property type="match status" value="1"/>
</dbReference>
<name>A0A7W7RXP5_9ACTN</name>
<evidence type="ECO:0000313" key="9">
    <source>
        <dbReference type="Proteomes" id="UP000534286"/>
    </source>
</evidence>
<dbReference type="EMBL" id="JACHJU010000001">
    <property type="protein sequence ID" value="MBB4940120.1"/>
    <property type="molecule type" value="Genomic_DNA"/>
</dbReference>
<organism evidence="8 9">
    <name type="scientific">Streptosporangium album</name>
    <dbReference type="NCBI Taxonomy" id="47479"/>
    <lineage>
        <taxon>Bacteria</taxon>
        <taxon>Bacillati</taxon>
        <taxon>Actinomycetota</taxon>
        <taxon>Actinomycetes</taxon>
        <taxon>Streptosporangiales</taxon>
        <taxon>Streptosporangiaceae</taxon>
        <taxon>Streptosporangium</taxon>
    </lineage>
</organism>
<protein>
    <recommendedName>
        <fullName evidence="10">Beta-galactosidase</fullName>
    </recommendedName>
</protein>
<dbReference type="Gene3D" id="2.60.120.260">
    <property type="entry name" value="Galactose-binding domain-like"/>
    <property type="match status" value="1"/>
</dbReference>
<dbReference type="InterPro" id="IPR006311">
    <property type="entry name" value="TAT_signal"/>
</dbReference>
<dbReference type="RefSeq" id="WP_184755972.1">
    <property type="nucleotide sequence ID" value="NZ_BAABEK010000080.1"/>
</dbReference>
<feature type="domain" description="Glycoside hydrolase family 42 N-terminal" evidence="6">
    <location>
        <begin position="683"/>
        <end position="966"/>
    </location>
</feature>
<dbReference type="SUPFAM" id="SSF51445">
    <property type="entry name" value="(Trans)glycosidases"/>
    <property type="match status" value="1"/>
</dbReference>
<keyword evidence="9" id="KW-1185">Reference proteome</keyword>
<dbReference type="CDD" id="cd03143">
    <property type="entry name" value="A4_beta-galactosidase_middle_domain"/>
    <property type="match status" value="1"/>
</dbReference>
<dbReference type="GO" id="GO:0004565">
    <property type="term" value="F:beta-galactosidase activity"/>
    <property type="evidence" value="ECO:0007669"/>
    <property type="project" value="InterPro"/>
</dbReference>
<sequence length="1210" mass="129469">MTISRRTFLRGVGISATAAMLPVVTAQWAAADPQTTLLTREQLTALLGRGAHLPLTKLTTTPVDSGSGALADAFGAHLPSRDNQVSITGWAGEDDLSADLALGYDAERLYVAATVTDNVHRPIGGTNQWQGDGFQIAFGDSTGGYGPEYGLALLDSGPEVYRFSDGSVTSPVSDVTLTARRDGTQTHYLAAFPWASTGVGAPGPGGSVLFNAIVNDNDGANRRGWIQWRPGIATGKSAQEFVRLAALPESGACQAWITLDEDQVEVGAQVKAAILVLNWDDADRRVEVIGPDGNTTPATIPAHTTLQLTIPITATTAGELEITASVKDLTGGTTIDLAATGRVTMSAEAIAQEIAKVAASVETARDLLARCEDRAIPTHYERVDATTLEKFVGYTRDDVTAGQRWRATYNTVAMTGMAERLLTRLRSLVAGTATGMRVPRYVTGPIGRDDWLFTGTVSDGKTTQSGQPVVFSGPMGWAEVISDIPKLADLGFNTCALEMGPQGAIVPADAIPGWGTTGVGDAAVTFARDASVSHDSVAALRVSFAGPKKPNSYRQFFQLLTVEPGATYRVRAWIKGQDVTARAVSIPTATWATRYYPPEGTYDWQQVEFTLTPGNVSTYRFSIIGEGPVGALWIDELTITRADGADPANIAGNAGFDDAATVAASGEYAVSTYAIDRGPVRWLEAAAEANIAMSLLLAPQYFPAFLTAKHPELVLAENGYDVHHPLAREVIEAFLRTIIPKIAKSPALHSLILSNEPRYVDTTSASTKRGWAQYLTAHYRDIAELNKVYGTAYRTFDEVPAPGVRAVEPTVQCYDWTTFNTRAFASWHAWMAEVIHSIAPDIPVHSKMVGSTLKDRNYLLWGPDPEQWATFSQLSGNDASNYPGQGVDGFLGKFAFYDLQAGIARTPVFDSEDHVIPDRSTSYSKVEAAHVAADLWQGALHGRSATTFWVWARTTEVASNLAGSMLHRPDVIAAAGRTSLDLNRFAAEVALLQGAGSGVGIVYSRTSSVYSSQHLAAVREVYKALLMNGIPVHFVTESSLSRQQVPDGVKLVIAPGTTHLSAACLQGLQVLARKVQLVVAGADALTFNERNQAHPAGDRTAVLRDATVLPAESPADIGAAVLDLAQRRRLAAVTLERTGGGAPTTVEWRPVSDGRRWLVGATNYGAQAEVVTVRLHGRQPLELRDLLSGERLDPSPVELAPLTPRLLVLR</sequence>
<evidence type="ECO:0000313" key="8">
    <source>
        <dbReference type="EMBL" id="MBB4940120.1"/>
    </source>
</evidence>
<reference evidence="8 9" key="1">
    <citation type="submission" date="2020-08" db="EMBL/GenBank/DDBJ databases">
        <title>Sequencing the genomes of 1000 actinobacteria strains.</title>
        <authorList>
            <person name="Klenk H.-P."/>
        </authorList>
    </citation>
    <scope>NUCLEOTIDE SEQUENCE [LARGE SCALE GENOMIC DNA]</scope>
    <source>
        <strain evidence="8 9">DSM 43023</strain>
    </source>
</reference>
<evidence type="ECO:0000259" key="7">
    <source>
        <dbReference type="Pfam" id="PF06452"/>
    </source>
</evidence>
<keyword evidence="2" id="KW-0378">Hydrolase</keyword>
<dbReference type="CDD" id="cd09621">
    <property type="entry name" value="CBM9_like_5"/>
    <property type="match status" value="1"/>
</dbReference>
<dbReference type="AlphaFoldDB" id="A0A7W7RXP5"/>
<dbReference type="Proteomes" id="UP000534286">
    <property type="component" value="Unassembled WGS sequence"/>
</dbReference>
<feature type="signal peptide" evidence="5">
    <location>
        <begin position="1"/>
        <end position="31"/>
    </location>
</feature>
<dbReference type="SUPFAM" id="SSF49344">
    <property type="entry name" value="CBD9-like"/>
    <property type="match status" value="1"/>
</dbReference>
<dbReference type="PANTHER" id="PTHR36447">
    <property type="entry name" value="BETA-GALACTOSIDASE GANA"/>
    <property type="match status" value="1"/>
</dbReference>
<dbReference type="InterPro" id="IPR013529">
    <property type="entry name" value="Glyco_hydro_42_N"/>
</dbReference>
<dbReference type="GO" id="GO:0046872">
    <property type="term" value="F:metal ion binding"/>
    <property type="evidence" value="ECO:0007669"/>
    <property type="project" value="UniProtKB-KW"/>
</dbReference>
<evidence type="ECO:0000256" key="1">
    <source>
        <dbReference type="ARBA" id="ARBA00022723"/>
    </source>
</evidence>
<keyword evidence="1" id="KW-0479">Metal-binding</keyword>
<keyword evidence="3" id="KW-0862">Zinc</keyword>
<dbReference type="GO" id="GO:0016052">
    <property type="term" value="P:carbohydrate catabolic process"/>
    <property type="evidence" value="ECO:0007669"/>
    <property type="project" value="InterPro"/>
</dbReference>
<dbReference type="InterPro" id="IPR003476">
    <property type="entry name" value="Glyco_hydro_42"/>
</dbReference>
<feature type="domain" description="Carbohydrate-binding" evidence="7">
    <location>
        <begin position="85"/>
        <end position="229"/>
    </location>
</feature>
<evidence type="ECO:0000256" key="3">
    <source>
        <dbReference type="ARBA" id="ARBA00022833"/>
    </source>
</evidence>
<keyword evidence="5" id="KW-0732">Signal</keyword>
<dbReference type="InterPro" id="IPR010502">
    <property type="entry name" value="Carb-bd_dom_fam9"/>
</dbReference>